<evidence type="ECO:0000313" key="11">
    <source>
        <dbReference type="Proteomes" id="UP000319817"/>
    </source>
</evidence>
<dbReference type="Proteomes" id="UP000319817">
    <property type="component" value="Chromosome"/>
</dbReference>
<keyword evidence="4 6" id="KW-0975">Bacterial flagellum</keyword>
<feature type="domain" description="Flagellar basal body rod protein N-terminal" evidence="7">
    <location>
        <begin position="5"/>
        <end position="35"/>
    </location>
</feature>
<dbReference type="Pfam" id="PF22692">
    <property type="entry name" value="LlgE_F_G_D1"/>
    <property type="match status" value="1"/>
</dbReference>
<dbReference type="InterPro" id="IPR037925">
    <property type="entry name" value="FlgE/F/G-like"/>
</dbReference>
<evidence type="ECO:0000256" key="2">
    <source>
        <dbReference type="ARBA" id="ARBA00009677"/>
    </source>
</evidence>
<evidence type="ECO:0000259" key="7">
    <source>
        <dbReference type="Pfam" id="PF00460"/>
    </source>
</evidence>
<dbReference type="Pfam" id="PF00460">
    <property type="entry name" value="Flg_bb_rod"/>
    <property type="match status" value="1"/>
</dbReference>
<dbReference type="NCBIfam" id="TIGR03506">
    <property type="entry name" value="FlgEFG_subfam"/>
    <property type="match status" value="2"/>
</dbReference>
<evidence type="ECO:0000259" key="9">
    <source>
        <dbReference type="Pfam" id="PF22692"/>
    </source>
</evidence>
<name>A0A517NT17_9BACT</name>
<dbReference type="RefSeq" id="WP_145417760.1">
    <property type="nucleotide sequence ID" value="NZ_CP036526.1"/>
</dbReference>
<dbReference type="PANTHER" id="PTHR30435">
    <property type="entry name" value="FLAGELLAR PROTEIN"/>
    <property type="match status" value="1"/>
</dbReference>
<dbReference type="EMBL" id="CP036526">
    <property type="protein sequence ID" value="QDT10255.1"/>
    <property type="molecule type" value="Genomic_DNA"/>
</dbReference>
<keyword evidence="10" id="KW-0969">Cilium</keyword>
<evidence type="ECO:0000313" key="10">
    <source>
        <dbReference type="EMBL" id="QDT10255.1"/>
    </source>
</evidence>
<dbReference type="InterPro" id="IPR001444">
    <property type="entry name" value="Flag_bb_rod_N"/>
</dbReference>
<gene>
    <name evidence="10" type="primary">flgG</name>
    <name evidence="10" type="ORF">K239x_22110</name>
</gene>
<accession>A0A517NT17</accession>
<dbReference type="SUPFAM" id="SSF117143">
    <property type="entry name" value="Flagellar hook protein flgE"/>
    <property type="match status" value="1"/>
</dbReference>
<dbReference type="PANTHER" id="PTHR30435:SF19">
    <property type="entry name" value="FLAGELLAR BASAL-BODY ROD PROTEIN FLGG"/>
    <property type="match status" value="1"/>
</dbReference>
<dbReference type="InterPro" id="IPR010930">
    <property type="entry name" value="Flg_bb/hook_C_dom"/>
</dbReference>
<dbReference type="NCBIfam" id="TIGR02488">
    <property type="entry name" value="flgG_G_neg"/>
    <property type="match status" value="1"/>
</dbReference>
<dbReference type="GO" id="GO:0009426">
    <property type="term" value="C:bacterial-type flagellum basal body, distal rod"/>
    <property type="evidence" value="ECO:0007669"/>
    <property type="project" value="UniProtKB-UniRule"/>
</dbReference>
<dbReference type="AlphaFoldDB" id="A0A517NT17"/>
<evidence type="ECO:0000256" key="3">
    <source>
        <dbReference type="ARBA" id="ARBA00017948"/>
    </source>
</evidence>
<dbReference type="InterPro" id="IPR020013">
    <property type="entry name" value="Flagellar_FlgE/F/G"/>
</dbReference>
<keyword evidence="10" id="KW-0282">Flagellum</keyword>
<reference evidence="10 11" key="1">
    <citation type="submission" date="2019-02" db="EMBL/GenBank/DDBJ databases">
        <title>Deep-cultivation of Planctomycetes and their phenomic and genomic characterization uncovers novel biology.</title>
        <authorList>
            <person name="Wiegand S."/>
            <person name="Jogler M."/>
            <person name="Boedeker C."/>
            <person name="Pinto D."/>
            <person name="Vollmers J."/>
            <person name="Rivas-Marin E."/>
            <person name="Kohn T."/>
            <person name="Peeters S.H."/>
            <person name="Heuer A."/>
            <person name="Rast P."/>
            <person name="Oberbeckmann S."/>
            <person name="Bunk B."/>
            <person name="Jeske O."/>
            <person name="Meyerdierks A."/>
            <person name="Storesund J.E."/>
            <person name="Kallscheuer N."/>
            <person name="Luecker S."/>
            <person name="Lage O.M."/>
            <person name="Pohl T."/>
            <person name="Merkel B.J."/>
            <person name="Hornburger P."/>
            <person name="Mueller R.-W."/>
            <person name="Bruemmer F."/>
            <person name="Labrenz M."/>
            <person name="Spormann A.M."/>
            <person name="Op den Camp H."/>
            <person name="Overmann J."/>
            <person name="Amann R."/>
            <person name="Jetten M.S.M."/>
            <person name="Mascher T."/>
            <person name="Medema M.H."/>
            <person name="Devos D.P."/>
            <person name="Kaster A.-K."/>
            <person name="Ovreas L."/>
            <person name="Rohde M."/>
            <person name="Galperin M.Y."/>
            <person name="Jogler C."/>
        </authorList>
    </citation>
    <scope>NUCLEOTIDE SEQUENCE [LARGE SCALE GENOMIC DNA]</scope>
    <source>
        <strain evidence="10 11">K23_9</strain>
    </source>
</reference>
<dbReference type="OrthoDB" id="9804559at2"/>
<feature type="domain" description="Flagellar hook protein FlgE/F/G-like D1" evidence="9">
    <location>
        <begin position="96"/>
        <end position="158"/>
    </location>
</feature>
<dbReference type="InterPro" id="IPR012834">
    <property type="entry name" value="FlgG_G_neg"/>
</dbReference>
<comment type="similarity">
    <text evidence="2 6">Belongs to the flagella basal body rod proteins family.</text>
</comment>
<protein>
    <recommendedName>
        <fullName evidence="3 5">Flagellar basal-body rod protein FlgG</fullName>
    </recommendedName>
</protein>
<feature type="domain" description="Flagellar basal-body/hook protein C-terminal" evidence="8">
    <location>
        <begin position="212"/>
        <end position="257"/>
    </location>
</feature>
<dbReference type="InterPro" id="IPR053967">
    <property type="entry name" value="LlgE_F_G-like_D1"/>
</dbReference>
<comment type="subcellular location">
    <subcellularLocation>
        <location evidence="1 6">Bacterial flagellum basal body</location>
    </subcellularLocation>
</comment>
<evidence type="ECO:0000256" key="1">
    <source>
        <dbReference type="ARBA" id="ARBA00004117"/>
    </source>
</evidence>
<evidence type="ECO:0000256" key="4">
    <source>
        <dbReference type="ARBA" id="ARBA00023143"/>
    </source>
</evidence>
<sequence length="259" mass="27245">MLKAFYSSATGMRAQELLIDNTANNLANVNTTGFKKKHINFADLIYDTSTPPGAASANGQIKPIGLQIGTGVRAVGTTSIFSQGSPQETGIDTHMAIEGDGFFKVQKGDTVAYTRDGTFTTNDQGQVVNSDGYLLDPQITIPPTATDISISPNGVVSYRQNGVSTTGASIQLSRFANPAGLQNLGSNLFAETAASGAETLGEPGTDGYGQLRQRFIEGANVEVVSELVSLITAQRAYEINSRAIRAGDEMLSSASNLVR</sequence>
<keyword evidence="10" id="KW-0966">Cell projection</keyword>
<proteinExistence type="inferred from homology"/>
<evidence type="ECO:0000256" key="6">
    <source>
        <dbReference type="RuleBase" id="RU362116"/>
    </source>
</evidence>
<keyword evidence="11" id="KW-1185">Reference proteome</keyword>
<dbReference type="Pfam" id="PF06429">
    <property type="entry name" value="Flg_bbr_C"/>
    <property type="match status" value="1"/>
</dbReference>
<organism evidence="10 11">
    <name type="scientific">Stieleria marina</name>
    <dbReference type="NCBI Taxonomy" id="1930275"/>
    <lineage>
        <taxon>Bacteria</taxon>
        <taxon>Pseudomonadati</taxon>
        <taxon>Planctomycetota</taxon>
        <taxon>Planctomycetia</taxon>
        <taxon>Pirellulales</taxon>
        <taxon>Pirellulaceae</taxon>
        <taxon>Stieleria</taxon>
    </lineage>
</organism>
<evidence type="ECO:0000256" key="5">
    <source>
        <dbReference type="NCBIfam" id="TIGR02488"/>
    </source>
</evidence>
<evidence type="ECO:0000259" key="8">
    <source>
        <dbReference type="Pfam" id="PF06429"/>
    </source>
</evidence>
<dbReference type="GO" id="GO:0071978">
    <property type="term" value="P:bacterial-type flagellum-dependent swarming motility"/>
    <property type="evidence" value="ECO:0007669"/>
    <property type="project" value="TreeGrafter"/>
</dbReference>